<dbReference type="STRING" id="634771.SAMN04488128_103819"/>
<dbReference type="InterPro" id="IPR036249">
    <property type="entry name" value="Thioredoxin-like_sf"/>
</dbReference>
<dbReference type="Gene3D" id="3.40.30.10">
    <property type="entry name" value="Glutaredoxin"/>
    <property type="match status" value="1"/>
</dbReference>
<dbReference type="GO" id="GO:0016853">
    <property type="term" value="F:isomerase activity"/>
    <property type="evidence" value="ECO:0007669"/>
    <property type="project" value="UniProtKB-KW"/>
</dbReference>
<sequence length="375" mass="42517">MVKASLKYATFLLFTLLTIVSYGQRAGRMKNQVTISGYLKPRPAIGNFCVTLRTDNDTFRLAVNASGYFTKTIKNVSSGAHPGMASLEYNEDGCHHTVKYFVLDTNVISLEVNITSGEWTVSGGRENKVEELFNGIGKTYAGKMAAENLTMPGMDSISMQKYLLELALIQQYNGSYIAYQRLKTLFRPSTYGIRDRIRAAIERLDTTRFSPAERTAMLKKFSDYVEESRKRMDGALFPSLQFEATPGGTSFQTLASRYPYLLIDVWATWCGPCIQQHPYLNKLATENAGNKSYAIAGVTISSRKADWDRHLKAKPFAYQQYWLDEKQGGQLAEKLRLYGVPRYLLLRTADSVIVEKDIDFDDLEKTLQMYRDQQQ</sequence>
<keyword evidence="3" id="KW-1015">Disulfide bond</keyword>
<evidence type="ECO:0000313" key="7">
    <source>
        <dbReference type="Proteomes" id="UP000190367"/>
    </source>
</evidence>
<dbReference type="Proteomes" id="UP000190367">
    <property type="component" value="Unassembled WGS sequence"/>
</dbReference>
<evidence type="ECO:0000256" key="2">
    <source>
        <dbReference type="ARBA" id="ARBA00022748"/>
    </source>
</evidence>
<dbReference type="AlphaFoldDB" id="A0A1T4SYH7"/>
<dbReference type="Pfam" id="PF08534">
    <property type="entry name" value="Redoxin"/>
    <property type="match status" value="1"/>
</dbReference>
<proteinExistence type="predicted"/>
<dbReference type="PANTHER" id="PTHR42852">
    <property type="entry name" value="THIOL:DISULFIDE INTERCHANGE PROTEIN DSBE"/>
    <property type="match status" value="1"/>
</dbReference>
<keyword evidence="2" id="KW-0201">Cytochrome c-type biogenesis</keyword>
<dbReference type="GO" id="GO:0016491">
    <property type="term" value="F:oxidoreductase activity"/>
    <property type="evidence" value="ECO:0007669"/>
    <property type="project" value="InterPro"/>
</dbReference>
<dbReference type="RefSeq" id="WP_078671142.1">
    <property type="nucleotide sequence ID" value="NZ_FUWZ01000003.1"/>
</dbReference>
<dbReference type="InterPro" id="IPR013766">
    <property type="entry name" value="Thioredoxin_domain"/>
</dbReference>
<feature type="domain" description="Thioredoxin" evidence="5">
    <location>
        <begin position="231"/>
        <end position="372"/>
    </location>
</feature>
<evidence type="ECO:0000256" key="4">
    <source>
        <dbReference type="ARBA" id="ARBA00023284"/>
    </source>
</evidence>
<dbReference type="SUPFAM" id="SSF52833">
    <property type="entry name" value="Thioredoxin-like"/>
    <property type="match status" value="1"/>
</dbReference>
<dbReference type="GO" id="GO:0030313">
    <property type="term" value="C:cell envelope"/>
    <property type="evidence" value="ECO:0007669"/>
    <property type="project" value="UniProtKB-SubCell"/>
</dbReference>
<protein>
    <submittedName>
        <fullName evidence="6">Thiol-disulfide isomerase or thioredoxin</fullName>
    </submittedName>
</protein>
<name>A0A1T4SYH7_9BACT</name>
<evidence type="ECO:0000313" key="6">
    <source>
        <dbReference type="EMBL" id="SKA33314.1"/>
    </source>
</evidence>
<reference evidence="7" key="1">
    <citation type="submission" date="2017-02" db="EMBL/GenBank/DDBJ databases">
        <authorList>
            <person name="Varghese N."/>
            <person name="Submissions S."/>
        </authorList>
    </citation>
    <scope>NUCLEOTIDE SEQUENCE [LARGE SCALE GENOMIC DNA]</scope>
    <source>
        <strain evidence="7">DSM 22224</strain>
    </source>
</reference>
<dbReference type="CDD" id="cd02966">
    <property type="entry name" value="TlpA_like_family"/>
    <property type="match status" value="1"/>
</dbReference>
<keyword evidence="7" id="KW-1185">Reference proteome</keyword>
<keyword evidence="4" id="KW-0676">Redox-active center</keyword>
<dbReference type="InterPro" id="IPR013740">
    <property type="entry name" value="Redoxin"/>
</dbReference>
<evidence type="ECO:0000256" key="3">
    <source>
        <dbReference type="ARBA" id="ARBA00023157"/>
    </source>
</evidence>
<dbReference type="OrthoDB" id="710833at2"/>
<dbReference type="PROSITE" id="PS51352">
    <property type="entry name" value="THIOREDOXIN_2"/>
    <property type="match status" value="1"/>
</dbReference>
<dbReference type="InterPro" id="IPR050553">
    <property type="entry name" value="Thioredoxin_ResA/DsbE_sf"/>
</dbReference>
<gene>
    <name evidence="6" type="ORF">SAMN04488128_103819</name>
</gene>
<evidence type="ECO:0000259" key="5">
    <source>
        <dbReference type="PROSITE" id="PS51352"/>
    </source>
</evidence>
<comment type="subcellular location">
    <subcellularLocation>
        <location evidence="1">Cell envelope</location>
    </subcellularLocation>
</comment>
<dbReference type="GO" id="GO:0017004">
    <property type="term" value="P:cytochrome complex assembly"/>
    <property type="evidence" value="ECO:0007669"/>
    <property type="project" value="UniProtKB-KW"/>
</dbReference>
<evidence type="ECO:0000256" key="1">
    <source>
        <dbReference type="ARBA" id="ARBA00004196"/>
    </source>
</evidence>
<dbReference type="PANTHER" id="PTHR42852:SF6">
    <property type="entry name" value="THIOL:DISULFIDE INTERCHANGE PROTEIN DSBE"/>
    <property type="match status" value="1"/>
</dbReference>
<organism evidence="6 7">
    <name type="scientific">Chitinophaga eiseniae</name>
    <dbReference type="NCBI Taxonomy" id="634771"/>
    <lineage>
        <taxon>Bacteria</taxon>
        <taxon>Pseudomonadati</taxon>
        <taxon>Bacteroidota</taxon>
        <taxon>Chitinophagia</taxon>
        <taxon>Chitinophagales</taxon>
        <taxon>Chitinophagaceae</taxon>
        <taxon>Chitinophaga</taxon>
    </lineage>
</organism>
<accession>A0A1T4SYH7</accession>
<dbReference type="EMBL" id="FUWZ01000003">
    <property type="protein sequence ID" value="SKA33314.1"/>
    <property type="molecule type" value="Genomic_DNA"/>
</dbReference>
<keyword evidence="6" id="KW-0413">Isomerase</keyword>